<comment type="subcellular location">
    <subcellularLocation>
        <location evidence="1">Cell membrane</location>
        <topology evidence="1">Multi-pass membrane protein</topology>
    </subcellularLocation>
</comment>
<proteinExistence type="inferred from homology"/>
<organism evidence="9 10">
    <name type="scientific">Pedobacter alpinus</name>
    <dbReference type="NCBI Taxonomy" id="1590643"/>
    <lineage>
        <taxon>Bacteria</taxon>
        <taxon>Pseudomonadati</taxon>
        <taxon>Bacteroidota</taxon>
        <taxon>Sphingobacteriia</taxon>
        <taxon>Sphingobacteriales</taxon>
        <taxon>Sphingobacteriaceae</taxon>
        <taxon>Pedobacter</taxon>
    </lineage>
</organism>
<comment type="similarity">
    <text evidence="2">Belongs to the UPF0702 family.</text>
</comment>
<evidence type="ECO:0000256" key="2">
    <source>
        <dbReference type="ARBA" id="ARBA00006448"/>
    </source>
</evidence>
<feature type="transmembrane region" description="Helical" evidence="7">
    <location>
        <begin position="50"/>
        <end position="69"/>
    </location>
</feature>
<protein>
    <submittedName>
        <fullName evidence="9">DUF421 domain-containing protein</fullName>
    </submittedName>
</protein>
<dbReference type="Gene3D" id="3.30.240.20">
    <property type="entry name" value="bsu07140 like domains"/>
    <property type="match status" value="1"/>
</dbReference>
<evidence type="ECO:0000256" key="5">
    <source>
        <dbReference type="ARBA" id="ARBA00022989"/>
    </source>
</evidence>
<sequence length="232" mass="26540">MKEIFEWNRLLMNDLPYSFLLEVLFRCVVMYLVAMLVLKLAGRRGVKQLSVFELVIILTLGSAAGDPLFYQDVGLIPAICVFIIILLLYRGTTFLISRSKKIETWLEGKPIYLIEDGEFSIDNFSKEALAQDEFFTELRLKNITHLGQVDLAILETNGQISIFFYDEKNIKMGLPILPHAFNKTSNSFKNGFQYACKFCGNIQEATNDTTEHVCDRCGKDKWVSAINEKRIT</sequence>
<reference evidence="10" key="1">
    <citation type="journal article" date="2019" name="Int. J. Syst. Evol. Microbiol.">
        <title>The Global Catalogue of Microorganisms (GCM) 10K type strain sequencing project: providing services to taxonomists for standard genome sequencing and annotation.</title>
        <authorList>
            <consortium name="The Broad Institute Genomics Platform"/>
            <consortium name="The Broad Institute Genome Sequencing Center for Infectious Disease"/>
            <person name="Wu L."/>
            <person name="Ma J."/>
        </authorList>
    </citation>
    <scope>NUCLEOTIDE SEQUENCE [LARGE SCALE GENOMIC DNA]</scope>
    <source>
        <strain evidence="10">KCTC 42456</strain>
    </source>
</reference>
<evidence type="ECO:0000256" key="6">
    <source>
        <dbReference type="ARBA" id="ARBA00023136"/>
    </source>
</evidence>
<keyword evidence="3" id="KW-1003">Cell membrane</keyword>
<dbReference type="RefSeq" id="WP_379045642.1">
    <property type="nucleotide sequence ID" value="NZ_JBHSKW010000056.1"/>
</dbReference>
<keyword evidence="4 7" id="KW-0812">Transmembrane</keyword>
<dbReference type="PANTHER" id="PTHR34582:SF6">
    <property type="entry name" value="UPF0702 TRANSMEMBRANE PROTEIN YCAP"/>
    <property type="match status" value="1"/>
</dbReference>
<keyword evidence="10" id="KW-1185">Reference proteome</keyword>
<evidence type="ECO:0000313" key="9">
    <source>
        <dbReference type="EMBL" id="MFD2731652.1"/>
    </source>
</evidence>
<gene>
    <name evidence="9" type="ORF">ACFSSE_08025</name>
</gene>
<evidence type="ECO:0000313" key="10">
    <source>
        <dbReference type="Proteomes" id="UP001597546"/>
    </source>
</evidence>
<accession>A0ABW5TQV3</accession>
<evidence type="ECO:0000259" key="8">
    <source>
        <dbReference type="Pfam" id="PF04239"/>
    </source>
</evidence>
<keyword evidence="6 7" id="KW-0472">Membrane</keyword>
<feature type="transmembrane region" description="Helical" evidence="7">
    <location>
        <begin position="15"/>
        <end position="38"/>
    </location>
</feature>
<dbReference type="Pfam" id="PF04239">
    <property type="entry name" value="DUF421"/>
    <property type="match status" value="1"/>
</dbReference>
<keyword evidence="5 7" id="KW-1133">Transmembrane helix</keyword>
<feature type="domain" description="YetF C-terminal" evidence="8">
    <location>
        <begin position="98"/>
        <end position="172"/>
    </location>
</feature>
<comment type="caution">
    <text evidence="9">The sequence shown here is derived from an EMBL/GenBank/DDBJ whole genome shotgun (WGS) entry which is preliminary data.</text>
</comment>
<evidence type="ECO:0000256" key="3">
    <source>
        <dbReference type="ARBA" id="ARBA00022475"/>
    </source>
</evidence>
<evidence type="ECO:0000256" key="4">
    <source>
        <dbReference type="ARBA" id="ARBA00022692"/>
    </source>
</evidence>
<feature type="transmembrane region" description="Helical" evidence="7">
    <location>
        <begin position="75"/>
        <end position="96"/>
    </location>
</feature>
<name>A0ABW5TQV3_9SPHI</name>
<dbReference type="PANTHER" id="PTHR34582">
    <property type="entry name" value="UPF0702 TRANSMEMBRANE PROTEIN YCAP"/>
    <property type="match status" value="1"/>
</dbReference>
<dbReference type="InterPro" id="IPR023090">
    <property type="entry name" value="UPF0702_alpha/beta_dom_sf"/>
</dbReference>
<evidence type="ECO:0000256" key="1">
    <source>
        <dbReference type="ARBA" id="ARBA00004651"/>
    </source>
</evidence>
<dbReference type="InterPro" id="IPR007353">
    <property type="entry name" value="DUF421"/>
</dbReference>
<dbReference type="Proteomes" id="UP001597546">
    <property type="component" value="Unassembled WGS sequence"/>
</dbReference>
<dbReference type="EMBL" id="JBHULV010000024">
    <property type="protein sequence ID" value="MFD2731652.1"/>
    <property type="molecule type" value="Genomic_DNA"/>
</dbReference>
<evidence type="ECO:0000256" key="7">
    <source>
        <dbReference type="SAM" id="Phobius"/>
    </source>
</evidence>